<evidence type="ECO:0000259" key="2">
    <source>
        <dbReference type="Pfam" id="PF03235"/>
    </source>
</evidence>
<feature type="compositionally biased region" description="Low complexity" evidence="1">
    <location>
        <begin position="436"/>
        <end position="479"/>
    </location>
</feature>
<dbReference type="EMBL" id="ML121531">
    <property type="protein sequence ID" value="RPB27595.1"/>
    <property type="molecule type" value="Genomic_DNA"/>
</dbReference>
<feature type="region of interest" description="Disordered" evidence="1">
    <location>
        <begin position="580"/>
        <end position="694"/>
    </location>
</feature>
<dbReference type="Proteomes" id="UP000267821">
    <property type="component" value="Unassembled WGS sequence"/>
</dbReference>
<feature type="domain" description="GmrSD restriction endonucleases N-terminal" evidence="2">
    <location>
        <begin position="68"/>
        <end position="204"/>
    </location>
</feature>
<dbReference type="STRING" id="1051890.A0A3N4MET5"/>
<sequence length="694" mass="78402">MARGRPAVKVEAEIEEFEAANDSDEEEEEDDVEDNPDDYIPPNKLEQCNWARRTIAELSEMMETPWLVLDPDYQRNVVWSSDRMSRLIGSLMSNYYVPPLIFNVKKVATENGSLRYQSTWTGHDMTMLKQRICIDGKQRLSSIKAFVKGEIPCLDNRKRKWWYCEGDGRGKRKLLSDAWKDHFQSLEMLCVEYNELKLEQEEELFARVQMGMELRPAEKLKARSGEWQKFTIEVENQYPDLMAKIDNKRGRAFQTLLTTFKIILTDDDNPVYSTGASTLGPFLEKPQLLDEPFKKLVHRIFVTYYKVFKGHPHVFENNNYRHSVKFAPIEFTGVALLIHRHPDRSIGLLAGDIKRMREVLREQRQELRSNSTTFKAIVAYIDNLEQYRGGQGVLPTDEDKQGEPDDPQDGDYEGGREKKPTTSKSNRISLPPPPGTASSSGTRKGTSKGALKKNNSARNSSTGGSTTTSTNATRPAVPTFAPPTAPLAYREKERRKQQEQQQQQKLEPPSSAPVAPMSRYNNAIGDYKLRSSYTGGGGGRPEPPYATGANRVAAPTSSSFKAINAPSPFLPDLDADVSYNQRKRRRDGDEFLEDLDLEFTGSRRPSYGREQQQGYQEDGDDVVMYGYREMGRSDGRGSNNNGINNGPRSYSRGGYRGRGGMRGPSSGPGRRVKEERSIGGGRRGPQYGPFTMED</sequence>
<feature type="compositionally biased region" description="Basic and acidic residues" evidence="1">
    <location>
        <begin position="489"/>
        <end position="498"/>
    </location>
</feature>
<dbReference type="AlphaFoldDB" id="A0A3N4MET5"/>
<dbReference type="InterPro" id="IPR004919">
    <property type="entry name" value="GmrSD_N"/>
</dbReference>
<feature type="region of interest" description="Disordered" evidence="1">
    <location>
        <begin position="1"/>
        <end position="43"/>
    </location>
</feature>
<accession>A0A3N4MET5</accession>
<evidence type="ECO:0000256" key="1">
    <source>
        <dbReference type="SAM" id="MobiDB-lite"/>
    </source>
</evidence>
<feature type="region of interest" description="Disordered" evidence="1">
    <location>
        <begin position="389"/>
        <end position="552"/>
    </location>
</feature>
<proteinExistence type="predicted"/>
<feature type="compositionally biased region" description="Low complexity" evidence="1">
    <location>
        <begin position="636"/>
        <end position="653"/>
    </location>
</feature>
<organism evidence="3 4">
    <name type="scientific">Terfezia boudieri ATCC MYA-4762</name>
    <dbReference type="NCBI Taxonomy" id="1051890"/>
    <lineage>
        <taxon>Eukaryota</taxon>
        <taxon>Fungi</taxon>
        <taxon>Dikarya</taxon>
        <taxon>Ascomycota</taxon>
        <taxon>Pezizomycotina</taxon>
        <taxon>Pezizomycetes</taxon>
        <taxon>Pezizales</taxon>
        <taxon>Pezizaceae</taxon>
        <taxon>Terfezia</taxon>
    </lineage>
</organism>
<feature type="compositionally biased region" description="Acidic residues" evidence="1">
    <location>
        <begin position="13"/>
        <end position="37"/>
    </location>
</feature>
<reference evidence="3 4" key="1">
    <citation type="journal article" date="2018" name="Nat. Ecol. Evol.">
        <title>Pezizomycetes genomes reveal the molecular basis of ectomycorrhizal truffle lifestyle.</title>
        <authorList>
            <person name="Murat C."/>
            <person name="Payen T."/>
            <person name="Noel B."/>
            <person name="Kuo A."/>
            <person name="Morin E."/>
            <person name="Chen J."/>
            <person name="Kohler A."/>
            <person name="Krizsan K."/>
            <person name="Balestrini R."/>
            <person name="Da Silva C."/>
            <person name="Montanini B."/>
            <person name="Hainaut M."/>
            <person name="Levati E."/>
            <person name="Barry K.W."/>
            <person name="Belfiori B."/>
            <person name="Cichocki N."/>
            <person name="Clum A."/>
            <person name="Dockter R.B."/>
            <person name="Fauchery L."/>
            <person name="Guy J."/>
            <person name="Iotti M."/>
            <person name="Le Tacon F."/>
            <person name="Lindquist E.A."/>
            <person name="Lipzen A."/>
            <person name="Malagnac F."/>
            <person name="Mello A."/>
            <person name="Molinier V."/>
            <person name="Miyauchi S."/>
            <person name="Poulain J."/>
            <person name="Riccioni C."/>
            <person name="Rubini A."/>
            <person name="Sitrit Y."/>
            <person name="Splivallo R."/>
            <person name="Traeger S."/>
            <person name="Wang M."/>
            <person name="Zifcakova L."/>
            <person name="Wipf D."/>
            <person name="Zambonelli A."/>
            <person name="Paolocci F."/>
            <person name="Nowrousian M."/>
            <person name="Ottonello S."/>
            <person name="Baldrian P."/>
            <person name="Spatafora J.W."/>
            <person name="Henrissat B."/>
            <person name="Nagy L.G."/>
            <person name="Aury J.M."/>
            <person name="Wincker P."/>
            <person name="Grigoriev I.V."/>
            <person name="Bonfante P."/>
            <person name="Martin F.M."/>
        </authorList>
    </citation>
    <scope>NUCLEOTIDE SEQUENCE [LARGE SCALE GENOMIC DNA]</scope>
    <source>
        <strain evidence="3 4">ATCC MYA-4762</strain>
    </source>
</reference>
<gene>
    <name evidence="3" type="ORF">L211DRAFT_557664</name>
</gene>
<dbReference type="PANTHER" id="PTHR39639:SF1">
    <property type="entry name" value="DUF262 DOMAIN-CONTAINING PROTEIN"/>
    <property type="match status" value="1"/>
</dbReference>
<dbReference type="InParanoid" id="A0A3N4MET5"/>
<dbReference type="PANTHER" id="PTHR39639">
    <property type="entry name" value="CHROMOSOME 16, WHOLE GENOME SHOTGUN SEQUENCE"/>
    <property type="match status" value="1"/>
</dbReference>
<dbReference type="OrthoDB" id="5419821at2759"/>
<evidence type="ECO:0000313" key="3">
    <source>
        <dbReference type="EMBL" id="RPB27595.1"/>
    </source>
</evidence>
<dbReference type="Pfam" id="PF03235">
    <property type="entry name" value="GmrSD_N"/>
    <property type="match status" value="1"/>
</dbReference>
<protein>
    <recommendedName>
        <fullName evidence="2">GmrSD restriction endonucleases N-terminal domain-containing protein</fullName>
    </recommendedName>
</protein>
<evidence type="ECO:0000313" key="4">
    <source>
        <dbReference type="Proteomes" id="UP000267821"/>
    </source>
</evidence>
<name>A0A3N4MET5_9PEZI</name>
<keyword evidence="4" id="KW-1185">Reference proteome</keyword>